<organism evidence="2">
    <name type="scientific">freshwater metagenome</name>
    <dbReference type="NCBI Taxonomy" id="449393"/>
    <lineage>
        <taxon>unclassified sequences</taxon>
        <taxon>metagenomes</taxon>
        <taxon>ecological metagenomes</taxon>
    </lineage>
</organism>
<dbReference type="SUPFAM" id="SSF55718">
    <property type="entry name" value="SCP-like"/>
    <property type="match status" value="1"/>
</dbReference>
<gene>
    <name evidence="2" type="ORF">UFOPK1358_01130</name>
</gene>
<protein>
    <submittedName>
        <fullName evidence="2">Unannotated protein</fullName>
    </submittedName>
</protein>
<evidence type="ECO:0000259" key="1">
    <source>
        <dbReference type="Pfam" id="PF02036"/>
    </source>
</evidence>
<dbReference type="EMBL" id="CAEZSF010000106">
    <property type="protein sequence ID" value="CAB4542968.1"/>
    <property type="molecule type" value="Genomic_DNA"/>
</dbReference>
<dbReference type="InterPro" id="IPR036527">
    <property type="entry name" value="SCP2_sterol-bd_dom_sf"/>
</dbReference>
<dbReference type="Gene3D" id="3.30.1050.10">
    <property type="entry name" value="SCP2 sterol-binding domain"/>
    <property type="match status" value="1"/>
</dbReference>
<name>A0A6J6BXV7_9ZZZZ</name>
<sequence>MTQYLSEEWLDQAAAALAADPAVAAATTEVDLSIRYEVTGSPTGKTVYCIRMDHGTTLLVPGPAKDAQVSFEMDYDTAAAIAQGDVSAQAAFMQGRLKLGGDVAVLIRQHAAIDGLADALAPLREATTY</sequence>
<reference evidence="2" key="1">
    <citation type="submission" date="2020-05" db="EMBL/GenBank/DDBJ databases">
        <authorList>
            <person name="Chiriac C."/>
            <person name="Salcher M."/>
            <person name="Ghai R."/>
            <person name="Kavagutti S V."/>
        </authorList>
    </citation>
    <scope>NUCLEOTIDE SEQUENCE</scope>
</reference>
<dbReference type="InterPro" id="IPR003033">
    <property type="entry name" value="SCP2_sterol-bd_dom"/>
</dbReference>
<evidence type="ECO:0000313" key="2">
    <source>
        <dbReference type="EMBL" id="CAB4542968.1"/>
    </source>
</evidence>
<accession>A0A6J6BXV7</accession>
<feature type="domain" description="SCP2" evidence="1">
    <location>
        <begin position="16"/>
        <end position="106"/>
    </location>
</feature>
<dbReference type="AlphaFoldDB" id="A0A6J6BXV7"/>
<dbReference type="Pfam" id="PF02036">
    <property type="entry name" value="SCP2"/>
    <property type="match status" value="1"/>
</dbReference>
<proteinExistence type="predicted"/>